<feature type="region of interest" description="Disordered" evidence="1">
    <location>
        <begin position="33"/>
        <end position="58"/>
    </location>
</feature>
<protein>
    <submittedName>
        <fullName evidence="3">Uncharacterized protein</fullName>
    </submittedName>
</protein>
<feature type="compositionally biased region" description="Polar residues" evidence="1">
    <location>
        <begin position="36"/>
        <end position="48"/>
    </location>
</feature>
<evidence type="ECO:0000256" key="1">
    <source>
        <dbReference type="SAM" id="MobiDB-lite"/>
    </source>
</evidence>
<accession>A0A9W8HNE6</accession>
<reference evidence="3" key="1">
    <citation type="submission" date="2022-07" db="EMBL/GenBank/DDBJ databases">
        <title>Phylogenomic reconstructions and comparative analyses of Kickxellomycotina fungi.</title>
        <authorList>
            <person name="Reynolds N.K."/>
            <person name="Stajich J.E."/>
            <person name="Barry K."/>
            <person name="Grigoriev I.V."/>
            <person name="Crous P."/>
            <person name="Smith M.E."/>
        </authorList>
    </citation>
    <scope>NUCLEOTIDE SEQUENCE</scope>
    <source>
        <strain evidence="3">NBRC 105414</strain>
    </source>
</reference>
<sequence length="180" mass="17985">MNIRAVLILLCVVVAAGCVAGAPVPQGGGGNKLASGATSLHHGNSNSGDQKEGVLQDSSSLAGSTITDAVGNTVTKTDQNTDVHDNTLVNPSLNMAEGTTGSTVVGNSNKIARRDGNKTAVSSETNTVAGNTLTDPKINGIDNNRGPSMAGDNGVFVPTTNESGAIQFGDSKFMDAAAAS</sequence>
<dbReference type="AlphaFoldDB" id="A0A9W8HNE6"/>
<organism evidence="3 4">
    <name type="scientific">Coemansia javaensis</name>
    <dbReference type="NCBI Taxonomy" id="2761396"/>
    <lineage>
        <taxon>Eukaryota</taxon>
        <taxon>Fungi</taxon>
        <taxon>Fungi incertae sedis</taxon>
        <taxon>Zoopagomycota</taxon>
        <taxon>Kickxellomycotina</taxon>
        <taxon>Kickxellomycetes</taxon>
        <taxon>Kickxellales</taxon>
        <taxon>Kickxellaceae</taxon>
        <taxon>Coemansia</taxon>
    </lineage>
</organism>
<feature type="signal peptide" evidence="2">
    <location>
        <begin position="1"/>
        <end position="21"/>
    </location>
</feature>
<evidence type="ECO:0000313" key="4">
    <source>
        <dbReference type="Proteomes" id="UP001140217"/>
    </source>
</evidence>
<dbReference type="Proteomes" id="UP001140217">
    <property type="component" value="Unassembled WGS sequence"/>
</dbReference>
<keyword evidence="2" id="KW-0732">Signal</keyword>
<comment type="caution">
    <text evidence="3">The sequence shown here is derived from an EMBL/GenBank/DDBJ whole genome shotgun (WGS) entry which is preliminary data.</text>
</comment>
<gene>
    <name evidence="3" type="ORF">H4R18_000776</name>
</gene>
<dbReference type="PROSITE" id="PS51257">
    <property type="entry name" value="PROKAR_LIPOPROTEIN"/>
    <property type="match status" value="1"/>
</dbReference>
<dbReference type="EMBL" id="JANBUL010000017">
    <property type="protein sequence ID" value="KAJ2784962.1"/>
    <property type="molecule type" value="Genomic_DNA"/>
</dbReference>
<proteinExistence type="predicted"/>
<evidence type="ECO:0000313" key="3">
    <source>
        <dbReference type="EMBL" id="KAJ2784962.1"/>
    </source>
</evidence>
<keyword evidence="4" id="KW-1185">Reference proteome</keyword>
<dbReference type="OrthoDB" id="5588884at2759"/>
<name>A0A9W8HNE6_9FUNG</name>
<feature type="chain" id="PRO_5040730869" evidence="2">
    <location>
        <begin position="22"/>
        <end position="180"/>
    </location>
</feature>
<evidence type="ECO:0000256" key="2">
    <source>
        <dbReference type="SAM" id="SignalP"/>
    </source>
</evidence>